<dbReference type="InterPro" id="IPR036206">
    <property type="entry name" value="ThiamineP_synth_sf"/>
</dbReference>
<dbReference type="EMBL" id="DPVV01000416">
    <property type="protein sequence ID" value="HCL03181.1"/>
    <property type="molecule type" value="Genomic_DNA"/>
</dbReference>
<evidence type="ECO:0000313" key="2">
    <source>
        <dbReference type="Proteomes" id="UP000262969"/>
    </source>
</evidence>
<proteinExistence type="predicted"/>
<gene>
    <name evidence="1" type="ORF">DHW61_12370</name>
</gene>
<name>A0A3D2X7V4_9FIRM</name>
<dbReference type="Proteomes" id="UP000262969">
    <property type="component" value="Unassembled WGS sequence"/>
</dbReference>
<evidence type="ECO:0000313" key="1">
    <source>
        <dbReference type="EMBL" id="HCL03181.1"/>
    </source>
</evidence>
<protein>
    <submittedName>
        <fullName evidence="1">Uncharacterized protein</fullName>
    </submittedName>
</protein>
<reference evidence="1 2" key="1">
    <citation type="journal article" date="2018" name="Nat. Biotechnol.">
        <title>A standardized bacterial taxonomy based on genome phylogeny substantially revises the tree of life.</title>
        <authorList>
            <person name="Parks D.H."/>
            <person name="Chuvochina M."/>
            <person name="Waite D.W."/>
            <person name="Rinke C."/>
            <person name="Skarshewski A."/>
            <person name="Chaumeil P.A."/>
            <person name="Hugenholtz P."/>
        </authorList>
    </citation>
    <scope>NUCLEOTIDE SEQUENCE [LARGE SCALE GENOMIC DNA]</scope>
    <source>
        <strain evidence="1">UBA11728</strain>
    </source>
</reference>
<accession>A0A3D2X7V4</accession>
<comment type="caution">
    <text evidence="1">The sequence shown here is derived from an EMBL/GenBank/DDBJ whole genome shotgun (WGS) entry which is preliminary data.</text>
</comment>
<dbReference type="AlphaFoldDB" id="A0A3D2X7V4"/>
<dbReference type="SUPFAM" id="SSF51391">
    <property type="entry name" value="Thiamin phosphate synthase"/>
    <property type="match status" value="1"/>
</dbReference>
<sequence>MSDYIDLLKNKAMTLIMSLPSNDPELAKVAFEYGADVVKVHINVEHRASKTHFGSIDTEKEKFEEMLANAKGPMGIVLGGETVIANNDFDKAAAMGFKFISLYGHHMPISVLQSKDVYRMMACDYSYRLEEIKMFKEIGVDVLEASIVHPEGYGDDLNSRDILNYRILCKESGLPVVIPTQRKIKPSELSILDEVGVSGIMIGAIVTGKEIESIKRTVCDFKEAILKL</sequence>
<organism evidence="1 2">
    <name type="scientific">Lachnoclostridium phytofermentans</name>
    <dbReference type="NCBI Taxonomy" id="66219"/>
    <lineage>
        <taxon>Bacteria</taxon>
        <taxon>Bacillati</taxon>
        <taxon>Bacillota</taxon>
        <taxon>Clostridia</taxon>
        <taxon>Lachnospirales</taxon>
        <taxon>Lachnospiraceae</taxon>
    </lineage>
</organism>